<protein>
    <submittedName>
        <fullName evidence="2">PilZ domain-containing protein</fullName>
    </submittedName>
</protein>
<name>A0ABV8WZ16_9BACI</name>
<accession>A0ABV8WZ16</accession>
<dbReference type="Proteomes" id="UP001595882">
    <property type="component" value="Unassembled WGS sequence"/>
</dbReference>
<sequence>MHIKREEAFRYKFKQPIIGTASLDNSREFKMQIINVSPKGMKIQTNNRISKNTPIYIKYNLLEESFQVNGKIVWSLDTGGSIQHGIVLEKSEDYHTRLILALKKVSGFEK</sequence>
<feature type="domain" description="PilZ" evidence="1">
    <location>
        <begin position="5"/>
        <end position="87"/>
    </location>
</feature>
<dbReference type="Pfam" id="PF07238">
    <property type="entry name" value="PilZ"/>
    <property type="match status" value="1"/>
</dbReference>
<evidence type="ECO:0000259" key="1">
    <source>
        <dbReference type="Pfam" id="PF07238"/>
    </source>
</evidence>
<comment type="caution">
    <text evidence="2">The sequence shown here is derived from an EMBL/GenBank/DDBJ whole genome shotgun (WGS) entry which is preliminary data.</text>
</comment>
<keyword evidence="3" id="KW-1185">Reference proteome</keyword>
<organism evidence="2 3">
    <name type="scientific">Gracilibacillus xinjiangensis</name>
    <dbReference type="NCBI Taxonomy" id="1193282"/>
    <lineage>
        <taxon>Bacteria</taxon>
        <taxon>Bacillati</taxon>
        <taxon>Bacillota</taxon>
        <taxon>Bacilli</taxon>
        <taxon>Bacillales</taxon>
        <taxon>Bacillaceae</taxon>
        <taxon>Gracilibacillus</taxon>
    </lineage>
</organism>
<dbReference type="InterPro" id="IPR009875">
    <property type="entry name" value="PilZ_domain"/>
</dbReference>
<proteinExistence type="predicted"/>
<reference evidence="3" key="1">
    <citation type="journal article" date="2019" name="Int. J. Syst. Evol. Microbiol.">
        <title>The Global Catalogue of Microorganisms (GCM) 10K type strain sequencing project: providing services to taxonomists for standard genome sequencing and annotation.</title>
        <authorList>
            <consortium name="The Broad Institute Genomics Platform"/>
            <consortium name="The Broad Institute Genome Sequencing Center for Infectious Disease"/>
            <person name="Wu L."/>
            <person name="Ma J."/>
        </authorList>
    </citation>
    <scope>NUCLEOTIDE SEQUENCE [LARGE SCALE GENOMIC DNA]</scope>
    <source>
        <strain evidence="3">CCUG 37865</strain>
    </source>
</reference>
<evidence type="ECO:0000313" key="2">
    <source>
        <dbReference type="EMBL" id="MFC4404740.1"/>
    </source>
</evidence>
<dbReference type="RefSeq" id="WP_390253673.1">
    <property type="nucleotide sequence ID" value="NZ_JBHSDT010000008.1"/>
</dbReference>
<dbReference type="EMBL" id="JBHSDT010000008">
    <property type="protein sequence ID" value="MFC4404740.1"/>
    <property type="molecule type" value="Genomic_DNA"/>
</dbReference>
<evidence type="ECO:0000313" key="3">
    <source>
        <dbReference type="Proteomes" id="UP001595882"/>
    </source>
</evidence>
<gene>
    <name evidence="2" type="ORF">ACFOY7_16850</name>
</gene>